<organism evidence="1">
    <name type="scientific">Loa loa</name>
    <name type="common">Eye worm</name>
    <name type="synonym">Filaria loa</name>
    <dbReference type="NCBI Taxonomy" id="7209"/>
    <lineage>
        <taxon>Eukaryota</taxon>
        <taxon>Metazoa</taxon>
        <taxon>Ecdysozoa</taxon>
        <taxon>Nematoda</taxon>
        <taxon>Chromadorea</taxon>
        <taxon>Rhabditida</taxon>
        <taxon>Spirurina</taxon>
        <taxon>Spiruromorpha</taxon>
        <taxon>Filarioidea</taxon>
        <taxon>Onchocercidae</taxon>
        <taxon>Loa</taxon>
    </lineage>
</organism>
<proteinExistence type="predicted"/>
<dbReference type="RefSeq" id="XP_003146850.1">
    <property type="nucleotide sequence ID" value="XM_003146802.1"/>
</dbReference>
<name>A0A1S0TPR1_LOALO</name>
<accession>A0A1S0TPR1</accession>
<reference evidence="1" key="1">
    <citation type="submission" date="2012-04" db="EMBL/GenBank/DDBJ databases">
        <title>The Genome Sequence of Loa loa.</title>
        <authorList>
            <consortium name="The Broad Institute Genome Sequencing Platform"/>
            <consortium name="Broad Institute Genome Sequencing Center for Infectious Disease"/>
            <person name="Nutman T.B."/>
            <person name="Fink D.L."/>
            <person name="Russ C."/>
            <person name="Young S."/>
            <person name="Zeng Q."/>
            <person name="Gargeya S."/>
            <person name="Alvarado L."/>
            <person name="Berlin A."/>
            <person name="Chapman S.B."/>
            <person name="Chen Z."/>
            <person name="Freedman E."/>
            <person name="Gellesch M."/>
            <person name="Goldberg J."/>
            <person name="Griggs A."/>
            <person name="Gujja S."/>
            <person name="Heilman E.R."/>
            <person name="Heiman D."/>
            <person name="Howarth C."/>
            <person name="Mehta T."/>
            <person name="Neiman D."/>
            <person name="Pearson M."/>
            <person name="Roberts A."/>
            <person name="Saif S."/>
            <person name="Shea T."/>
            <person name="Shenoy N."/>
            <person name="Sisk P."/>
            <person name="Stolte C."/>
            <person name="Sykes S."/>
            <person name="White J."/>
            <person name="Yandava C."/>
            <person name="Haas B."/>
            <person name="Henn M.R."/>
            <person name="Nusbaum C."/>
            <person name="Birren B."/>
        </authorList>
    </citation>
    <scope>NUCLEOTIDE SEQUENCE [LARGE SCALE GENOMIC DNA]</scope>
</reference>
<dbReference type="AlphaFoldDB" id="A0A1S0TPR1"/>
<dbReference type="InParanoid" id="A0A1S0TPR1"/>
<dbReference type="GeneID" id="9948734"/>
<gene>
    <name evidence="1" type="ORF">LOAG_11280</name>
</gene>
<dbReference type="EMBL" id="JH712093">
    <property type="protein sequence ID" value="EFO17219.1"/>
    <property type="molecule type" value="Genomic_DNA"/>
</dbReference>
<protein>
    <submittedName>
        <fullName evidence="1">Uncharacterized protein</fullName>
    </submittedName>
</protein>
<sequence>MYREDNQRWTTSVADDQRLFSTCRVGSVLRKIAFNPVTIITFSNYKRKRACYGERVTVKWYEIVVVLVTRKTVPRVDKKLKPKSNHKIGHRTFLSSDLCVCETCVAPLADDECIALSLRILKKIL</sequence>
<evidence type="ECO:0000313" key="1">
    <source>
        <dbReference type="EMBL" id="EFO17219.1"/>
    </source>
</evidence>
<dbReference type="CTD" id="9948734"/>
<dbReference type="KEGG" id="loa:LOAG_11280"/>